<reference evidence="1 2" key="1">
    <citation type="journal article" date="2016" name="Nat. Microbiol.">
        <title>The Mouse Intestinal Bacterial Collection (miBC) provides host-specific insight into cultured diversity and functional potential of the gut microbiota.</title>
        <authorList>
            <person name="Lagkouvardos I."/>
            <person name="Pukall R."/>
            <person name="Abt B."/>
            <person name="Foesel B.U."/>
            <person name="Meier-Kolthoff J.P."/>
            <person name="Kumar N."/>
            <person name="Bresciani A."/>
            <person name="Martinez I."/>
            <person name="Just S."/>
            <person name="Ziegler C."/>
            <person name="Brugiroux S."/>
            <person name="Garzetti D."/>
            <person name="Wenning M."/>
            <person name="Bui T.P."/>
            <person name="Wang J."/>
            <person name="Hugenholtz F."/>
            <person name="Plugge C.M."/>
            <person name="Peterson D.A."/>
            <person name="Hornef M.W."/>
            <person name="Baines J.F."/>
            <person name="Smidt H."/>
            <person name="Walter J."/>
            <person name="Kristiansen K."/>
            <person name="Nielsen H.B."/>
            <person name="Haller D."/>
            <person name="Overmann J."/>
            <person name="Stecher B."/>
            <person name="Clavel T."/>
        </authorList>
    </citation>
    <scope>NUCLEOTIDE SEQUENCE [LARGE SCALE GENOMIC DNA]</scope>
    <source>
        <strain evidence="1 2">DSM 28560</strain>
    </source>
</reference>
<evidence type="ECO:0000313" key="1">
    <source>
        <dbReference type="EMBL" id="TDA20953.1"/>
    </source>
</evidence>
<dbReference type="AlphaFoldDB" id="A0A4R4FDZ4"/>
<dbReference type="InterPro" id="IPR025460">
    <property type="entry name" value="DUF4280"/>
</dbReference>
<gene>
    <name evidence="1" type="ORF">E1963_14345</name>
</gene>
<name>A0A4R4FDZ4_9FIRM</name>
<evidence type="ECO:0000313" key="2">
    <source>
        <dbReference type="Proteomes" id="UP000295710"/>
    </source>
</evidence>
<comment type="caution">
    <text evidence="1">The sequence shown here is derived from an EMBL/GenBank/DDBJ whole genome shotgun (WGS) entry which is preliminary data.</text>
</comment>
<keyword evidence="2" id="KW-1185">Reference proteome</keyword>
<proteinExistence type="predicted"/>
<accession>A0A4R4FDZ4</accession>
<sequence>MAQAAVDGAVLTCSFGTAPCTLRATSQQMCQADGKPMATIQDMAGKTNISGFAMCTSLANPQVASATAAALGVLTPQPCNCMAAAPWLNPGKAPLVKKVPCLRSDAKLMCMNGMGVITITAPGQFKVNV</sequence>
<organism evidence="1 2">
    <name type="scientific">Extibacter muris</name>
    <dbReference type="NCBI Taxonomy" id="1796622"/>
    <lineage>
        <taxon>Bacteria</taxon>
        <taxon>Bacillati</taxon>
        <taxon>Bacillota</taxon>
        <taxon>Clostridia</taxon>
        <taxon>Lachnospirales</taxon>
        <taxon>Lachnospiraceae</taxon>
        <taxon>Extibacter</taxon>
    </lineage>
</organism>
<dbReference type="Pfam" id="PF14107">
    <property type="entry name" value="DUF4280"/>
    <property type="match status" value="1"/>
</dbReference>
<dbReference type="EMBL" id="SMMX01000013">
    <property type="protein sequence ID" value="TDA20953.1"/>
    <property type="molecule type" value="Genomic_DNA"/>
</dbReference>
<dbReference type="RefSeq" id="WP_132279280.1">
    <property type="nucleotide sequence ID" value="NZ_JAOBST010000011.1"/>
</dbReference>
<protein>
    <submittedName>
        <fullName evidence="1">DUF4280 domain-containing protein</fullName>
    </submittedName>
</protein>
<dbReference type="Proteomes" id="UP000295710">
    <property type="component" value="Unassembled WGS sequence"/>
</dbReference>